<feature type="repeat" description="PPR" evidence="4">
    <location>
        <begin position="322"/>
        <end position="356"/>
    </location>
</feature>
<feature type="repeat" description="PPR" evidence="4">
    <location>
        <begin position="251"/>
        <end position="285"/>
    </location>
</feature>
<feature type="repeat" description="PPR" evidence="4">
    <location>
        <begin position="704"/>
        <end position="738"/>
    </location>
</feature>
<dbReference type="PANTHER" id="PTHR47936">
    <property type="entry name" value="PPR_LONG DOMAIN-CONTAINING PROTEIN"/>
    <property type="match status" value="1"/>
</dbReference>
<evidence type="ECO:0000256" key="2">
    <source>
        <dbReference type="ARBA" id="ARBA00022737"/>
    </source>
</evidence>
<dbReference type="GO" id="GO:0009507">
    <property type="term" value="C:chloroplast"/>
    <property type="evidence" value="ECO:0007669"/>
    <property type="project" value="TreeGrafter"/>
</dbReference>
<feature type="repeat" description="PPR" evidence="4">
    <location>
        <begin position="357"/>
        <end position="391"/>
    </location>
</feature>
<comment type="caution">
    <text evidence="6">The sequence shown here is derived from an EMBL/GenBank/DDBJ whole genome shotgun (WGS) entry which is preliminary data.</text>
</comment>
<dbReference type="Pfam" id="PF01535">
    <property type="entry name" value="PPR"/>
    <property type="match status" value="3"/>
</dbReference>
<dbReference type="NCBIfam" id="TIGR00756">
    <property type="entry name" value="PPR"/>
    <property type="match status" value="7"/>
</dbReference>
<dbReference type="PANTHER" id="PTHR47936:SF1">
    <property type="entry name" value="PENTATRICOPEPTIDE REPEAT-CONTAINING PROTEIN GUN1, CHLOROPLASTIC"/>
    <property type="match status" value="1"/>
</dbReference>
<evidence type="ECO:0008006" key="8">
    <source>
        <dbReference type="Google" id="ProtNLM"/>
    </source>
</evidence>
<evidence type="ECO:0000256" key="1">
    <source>
        <dbReference type="ARBA" id="ARBA00007626"/>
    </source>
</evidence>
<dbReference type="GO" id="GO:0010019">
    <property type="term" value="P:chloroplast-nucleus signaling pathway"/>
    <property type="evidence" value="ECO:0007669"/>
    <property type="project" value="TreeGrafter"/>
</dbReference>
<dbReference type="PROSITE" id="PS51375">
    <property type="entry name" value="PPR"/>
    <property type="match status" value="8"/>
</dbReference>
<dbReference type="Gene3D" id="1.25.40.10">
    <property type="entry name" value="Tetratricopeptide repeat domain"/>
    <property type="match status" value="4"/>
</dbReference>
<organism evidence="6 7">
    <name type="scientific">Eragrostis curvula</name>
    <name type="common">weeping love grass</name>
    <dbReference type="NCBI Taxonomy" id="38414"/>
    <lineage>
        <taxon>Eukaryota</taxon>
        <taxon>Viridiplantae</taxon>
        <taxon>Streptophyta</taxon>
        <taxon>Embryophyta</taxon>
        <taxon>Tracheophyta</taxon>
        <taxon>Spermatophyta</taxon>
        <taxon>Magnoliopsida</taxon>
        <taxon>Liliopsida</taxon>
        <taxon>Poales</taxon>
        <taxon>Poaceae</taxon>
        <taxon>PACMAD clade</taxon>
        <taxon>Chloridoideae</taxon>
        <taxon>Eragrostideae</taxon>
        <taxon>Eragrostidinae</taxon>
        <taxon>Eragrostis</taxon>
    </lineage>
</organism>
<feature type="repeat" description="PPR" evidence="4">
    <location>
        <begin position="634"/>
        <end position="668"/>
    </location>
</feature>
<dbReference type="Gramene" id="TVU45412">
    <property type="protein sequence ID" value="TVU45412"/>
    <property type="gene ID" value="EJB05_04899"/>
</dbReference>
<dbReference type="OrthoDB" id="185373at2759"/>
<protein>
    <recommendedName>
        <fullName evidence="8">Pentacotripeptide-repeat region of PRORP domain-containing protein</fullName>
    </recommendedName>
</protein>
<dbReference type="Proteomes" id="UP000324897">
    <property type="component" value="Chromosome 5"/>
</dbReference>
<evidence type="ECO:0000313" key="7">
    <source>
        <dbReference type="Proteomes" id="UP000324897"/>
    </source>
</evidence>
<evidence type="ECO:0000256" key="5">
    <source>
        <dbReference type="SAM" id="MobiDB-lite"/>
    </source>
</evidence>
<accession>A0A5J9W9L8</accession>
<evidence type="ECO:0000313" key="6">
    <source>
        <dbReference type="EMBL" id="TVU45412.1"/>
    </source>
</evidence>
<comment type="similarity">
    <text evidence="1">Belongs to the PPR family. P subfamily.</text>
</comment>
<feature type="repeat" description="PPR" evidence="4">
    <location>
        <begin position="669"/>
        <end position="703"/>
    </location>
</feature>
<feature type="repeat" description="PPR" evidence="4">
    <location>
        <begin position="392"/>
        <end position="429"/>
    </location>
</feature>
<feature type="region of interest" description="Disordered" evidence="5">
    <location>
        <begin position="174"/>
        <end position="205"/>
    </location>
</feature>
<evidence type="ECO:0000256" key="4">
    <source>
        <dbReference type="PROSITE-ProRule" id="PRU00708"/>
    </source>
</evidence>
<feature type="repeat" description="PPR" evidence="4">
    <location>
        <begin position="286"/>
        <end position="316"/>
    </location>
</feature>
<feature type="non-terminal residue" evidence="6">
    <location>
        <position position="1"/>
    </location>
</feature>
<gene>
    <name evidence="6" type="ORF">EJB05_04899</name>
</gene>
<dbReference type="InterPro" id="IPR002885">
    <property type="entry name" value="PPR_rpt"/>
</dbReference>
<keyword evidence="3" id="KW-0809">Transit peptide</keyword>
<keyword evidence="2" id="KW-0677">Repeat</keyword>
<dbReference type="Pfam" id="PF13041">
    <property type="entry name" value="PPR_2"/>
    <property type="match status" value="3"/>
</dbReference>
<proteinExistence type="inferred from homology"/>
<dbReference type="AlphaFoldDB" id="A0A5J9W9L8"/>
<reference evidence="6 7" key="1">
    <citation type="journal article" date="2019" name="Sci. Rep.">
        <title>A high-quality genome of Eragrostis curvula grass provides insights into Poaceae evolution and supports new strategies to enhance forage quality.</title>
        <authorList>
            <person name="Carballo J."/>
            <person name="Santos B.A.C.M."/>
            <person name="Zappacosta D."/>
            <person name="Garbus I."/>
            <person name="Selva J.P."/>
            <person name="Gallo C.A."/>
            <person name="Diaz A."/>
            <person name="Albertini E."/>
            <person name="Caccamo M."/>
            <person name="Echenique V."/>
        </authorList>
    </citation>
    <scope>NUCLEOTIDE SEQUENCE [LARGE SCALE GENOMIC DNA]</scope>
    <source>
        <strain evidence="7">cv. Victoria</strain>
        <tissue evidence="6">Leaf</tissue>
    </source>
</reference>
<keyword evidence="7" id="KW-1185">Reference proteome</keyword>
<evidence type="ECO:0000256" key="3">
    <source>
        <dbReference type="ARBA" id="ARBA00022946"/>
    </source>
</evidence>
<sequence>MPPGLGAPIRRLSAAAATPLSGLTDALLATRLASHLLTTPHLPDALLPATPLPLPVHLHILRHPALPPASKLSFFLAATPPASPLLPATFPVLLRALAAGSPPLLDALLPFALSSPSPSTLLPALLSSLLSASRLDAALSLLDAAPPDLLPRLAAAALPSLIASPDLISAVPPSAGSFPSPPTHRPFGPRIASSSPYRRRTSKMTSAMRGLPSNVRFYNICIHAFGKWRQLDMSLRLFAAMKAASPPVVPDICTYNSVIRALVVGGRVTDALVAFEDMKSAGIESDVFTYRAVMNGCCKSFRIDDALRVFQEMRGSSGVRGDVVVYNSLLDGLFKAKKLDEALGFFETMVADGIQCSASTHNTVIDGLFKNGRAEAACRLFYELRRKGQLLDGIAYSIMVREFCKEGVGDQVAEAVELVKEMEGRGFAVDLVTITSLLIGFNKSRRWDLEEQIVKFIRDGSVLPDAIRWKSNMMAALRGPQDKGKDGTSLFPFDGKMDDVMSLVNPVGRTDTAEETPSNDLKDDWSLSPHLDHLAKNADSLNGSAIFAMQRGQRVQGMGAKTFDADMVNTYLSIFLAKGKLSVACKLFEIFTSLGRKGTSYTYNSLMTSFVKKGYLKQVWSILHERGGQLCPNDIATYNLIIQGLGQMGKPEVASSIMDQLSKKGVYMDIVMYNTLINQLGKVGKVEEASCLFEQIIRSGMKPDVVTFNTLININAKAGRLKEADKYLRRMIAEGIAPNRATETIMIFLAKEIEKKNQQPRFELEELLICYEPWASQSNRKRKQGRSLCIIERLLHNILADILAFCCTPTCCYYQPIGISTYLPYINSLKQSCC</sequence>
<dbReference type="InterPro" id="IPR011990">
    <property type="entry name" value="TPR-like_helical_dom_sf"/>
</dbReference>
<dbReference type="EMBL" id="RWGY01000004">
    <property type="protein sequence ID" value="TVU45412.1"/>
    <property type="molecule type" value="Genomic_DNA"/>
</dbReference>
<dbReference type="GO" id="GO:0031930">
    <property type="term" value="P:mitochondria-nucleus signaling pathway"/>
    <property type="evidence" value="ECO:0007669"/>
    <property type="project" value="TreeGrafter"/>
</dbReference>
<name>A0A5J9W9L8_9POAL</name>